<dbReference type="SUPFAM" id="SSF58038">
    <property type="entry name" value="SNARE fusion complex"/>
    <property type="match status" value="1"/>
</dbReference>
<dbReference type="PANTHER" id="PTHR15959:SF0">
    <property type="entry name" value="SYNTAXIN-18"/>
    <property type="match status" value="1"/>
</dbReference>
<gene>
    <name evidence="12" type="ORF">ACHAWU_005435</name>
    <name evidence="11" type="ORF">ACHAWU_006097</name>
</gene>
<evidence type="ECO:0000256" key="10">
    <source>
        <dbReference type="SAM" id="Phobius"/>
    </source>
</evidence>
<dbReference type="AlphaFoldDB" id="A0ABD3N0B7"/>
<evidence type="ECO:0008006" key="14">
    <source>
        <dbReference type="Google" id="ProtNLM"/>
    </source>
</evidence>
<protein>
    <recommendedName>
        <fullName evidence="14">t-SNARE coiled-coil homology domain-containing protein</fullName>
    </recommendedName>
</protein>
<organism evidence="12 13">
    <name type="scientific">Discostella pseudostelligera</name>
    <dbReference type="NCBI Taxonomy" id="259834"/>
    <lineage>
        <taxon>Eukaryota</taxon>
        <taxon>Sar</taxon>
        <taxon>Stramenopiles</taxon>
        <taxon>Ochrophyta</taxon>
        <taxon>Bacillariophyta</taxon>
        <taxon>Coscinodiscophyceae</taxon>
        <taxon>Thalassiosirophycidae</taxon>
        <taxon>Stephanodiscales</taxon>
        <taxon>Stephanodiscaceae</taxon>
        <taxon>Discostella</taxon>
    </lineage>
</organism>
<keyword evidence="3" id="KW-0813">Transport</keyword>
<evidence type="ECO:0000313" key="12">
    <source>
        <dbReference type="EMBL" id="KAL3767977.1"/>
    </source>
</evidence>
<feature type="transmembrane region" description="Helical" evidence="10">
    <location>
        <begin position="453"/>
        <end position="471"/>
    </location>
</feature>
<feature type="region of interest" description="Disordered" evidence="9">
    <location>
        <begin position="38"/>
        <end position="60"/>
    </location>
</feature>
<sequence length="472" mass="53156">MKAMAIVTASPCLHSAHDRTREWRSCCMDIFMGRDPKRQRMTVDDDESSDSDDDDDDSVFGGLSSPYLAINMLDDTSQTNYDLKMYDNLDPWMKAAITLSASIDEVSAVIERKAESYVSSIDALNICFKNQFATESTMTNADRSILETTVASFAAGMAKQIESLRKTVVVEGDHPFMSDNNVNTEPGSSHHWASGQIGHRVGIAACLMQRLKSEIMDPMTSLQSQREKFKNDTYCGDEALDIAQNPLRLFRLDTEATLHRPLPPAPWEVGHHDAEKDRAERKQEEDEFLNVYCNGNEIMHDDNLAEKLANYMSPPPSVMRFMDLPNPSPEVTRTSKQNESLLAPPTHQPVIRQSNAALPYEEDEGEHMVQLQRESATLLATYQHSDLEGVQKVERSMVEITSLLSRFTDLMIEQQDSVLTIHDQALKSKENVDKGQDQLVDAANRGEKSKHPMATFIFSMAVLLLFFNWIIP</sequence>
<evidence type="ECO:0000256" key="2">
    <source>
        <dbReference type="ARBA" id="ARBA00009063"/>
    </source>
</evidence>
<evidence type="ECO:0000256" key="6">
    <source>
        <dbReference type="ARBA" id="ARBA00022989"/>
    </source>
</evidence>
<reference evidence="12 13" key="1">
    <citation type="submission" date="2024-10" db="EMBL/GenBank/DDBJ databases">
        <title>Updated reference genomes for cyclostephanoid diatoms.</title>
        <authorList>
            <person name="Roberts W.R."/>
            <person name="Alverson A.J."/>
        </authorList>
    </citation>
    <scope>NUCLEOTIDE SEQUENCE [LARGE SCALE GENOMIC DNA]</scope>
    <source>
        <strain evidence="12 13">AJA232-27</strain>
    </source>
</reference>
<dbReference type="GO" id="GO:0016020">
    <property type="term" value="C:membrane"/>
    <property type="evidence" value="ECO:0007669"/>
    <property type="project" value="UniProtKB-SubCell"/>
</dbReference>
<evidence type="ECO:0000256" key="8">
    <source>
        <dbReference type="ARBA" id="ARBA00023136"/>
    </source>
</evidence>
<proteinExistence type="inferred from homology"/>
<evidence type="ECO:0000256" key="1">
    <source>
        <dbReference type="ARBA" id="ARBA00004211"/>
    </source>
</evidence>
<evidence type="ECO:0000256" key="4">
    <source>
        <dbReference type="ARBA" id="ARBA00022692"/>
    </source>
</evidence>
<comment type="similarity">
    <text evidence="2">Belongs to the syntaxin family.</text>
</comment>
<keyword evidence="5" id="KW-0653">Protein transport</keyword>
<keyword evidence="8 10" id="KW-0472">Membrane</keyword>
<feature type="compositionally biased region" description="Acidic residues" evidence="9">
    <location>
        <begin position="44"/>
        <end position="58"/>
    </location>
</feature>
<evidence type="ECO:0000256" key="7">
    <source>
        <dbReference type="ARBA" id="ARBA00023054"/>
    </source>
</evidence>
<dbReference type="GO" id="GO:0015031">
    <property type="term" value="P:protein transport"/>
    <property type="evidence" value="ECO:0007669"/>
    <property type="project" value="UniProtKB-KW"/>
</dbReference>
<dbReference type="EMBL" id="JALLBG020000070">
    <property type="protein sequence ID" value="KAL3767977.1"/>
    <property type="molecule type" value="Genomic_DNA"/>
</dbReference>
<keyword evidence="7" id="KW-0175">Coiled coil</keyword>
<evidence type="ECO:0000256" key="9">
    <source>
        <dbReference type="SAM" id="MobiDB-lite"/>
    </source>
</evidence>
<accession>A0ABD3N0B7</accession>
<comment type="subcellular location">
    <subcellularLocation>
        <location evidence="1">Membrane</location>
        <topology evidence="1">Single-pass type IV membrane protein</topology>
    </subcellularLocation>
</comment>
<dbReference type="EMBL" id="JALLBG020000231">
    <property type="protein sequence ID" value="KAL3758437.1"/>
    <property type="molecule type" value="Genomic_DNA"/>
</dbReference>
<keyword evidence="6 10" id="KW-1133">Transmembrane helix</keyword>
<keyword evidence="4 10" id="KW-0812">Transmembrane</keyword>
<keyword evidence="13" id="KW-1185">Reference proteome</keyword>
<dbReference type="PANTHER" id="PTHR15959">
    <property type="entry name" value="SYNTAXIN-18"/>
    <property type="match status" value="1"/>
</dbReference>
<dbReference type="Gene3D" id="1.20.5.110">
    <property type="match status" value="1"/>
</dbReference>
<evidence type="ECO:0000256" key="5">
    <source>
        <dbReference type="ARBA" id="ARBA00022927"/>
    </source>
</evidence>
<comment type="caution">
    <text evidence="12">The sequence shown here is derived from an EMBL/GenBank/DDBJ whole genome shotgun (WGS) entry which is preliminary data.</text>
</comment>
<name>A0ABD3N0B7_9STRA</name>
<evidence type="ECO:0000313" key="13">
    <source>
        <dbReference type="Proteomes" id="UP001530293"/>
    </source>
</evidence>
<dbReference type="Proteomes" id="UP001530293">
    <property type="component" value="Unassembled WGS sequence"/>
</dbReference>
<evidence type="ECO:0000256" key="3">
    <source>
        <dbReference type="ARBA" id="ARBA00022448"/>
    </source>
</evidence>
<evidence type="ECO:0000313" key="11">
    <source>
        <dbReference type="EMBL" id="KAL3758437.1"/>
    </source>
</evidence>